<feature type="compositionally biased region" description="Polar residues" evidence="1">
    <location>
        <begin position="79"/>
        <end position="89"/>
    </location>
</feature>
<evidence type="ECO:0000313" key="2">
    <source>
        <dbReference type="EMBL" id="TGO18174.1"/>
    </source>
</evidence>
<dbReference type="AlphaFoldDB" id="A0A4Z1F0T1"/>
<comment type="caution">
    <text evidence="2">The sequence shown here is derived from an EMBL/GenBank/DDBJ whole genome shotgun (WGS) entry which is preliminary data.</text>
</comment>
<proteinExistence type="predicted"/>
<dbReference type="EMBL" id="PQXH01000012">
    <property type="protein sequence ID" value="TGO18174.1"/>
    <property type="molecule type" value="Genomic_DNA"/>
</dbReference>
<organism evidence="2 3">
    <name type="scientific">Botrytis tulipae</name>
    <dbReference type="NCBI Taxonomy" id="87230"/>
    <lineage>
        <taxon>Eukaryota</taxon>
        <taxon>Fungi</taxon>
        <taxon>Dikarya</taxon>
        <taxon>Ascomycota</taxon>
        <taxon>Pezizomycotina</taxon>
        <taxon>Leotiomycetes</taxon>
        <taxon>Helotiales</taxon>
        <taxon>Sclerotiniaceae</taxon>
        <taxon>Botrytis</taxon>
    </lineage>
</organism>
<dbReference type="Proteomes" id="UP000297777">
    <property type="component" value="Unassembled WGS sequence"/>
</dbReference>
<name>A0A4Z1F0T1_9HELO</name>
<protein>
    <submittedName>
        <fullName evidence="2">Uncharacterized protein</fullName>
    </submittedName>
</protein>
<sequence>MTQWRQLETTGKEHTNTRIWRFSGSVLGAMRAKLPYAIEQELSSQLNILMKENQLEDKYNSNCPQQTSSSKRPAKEDILQSNEPNTNKEQLMEITQIEQPRQHEVV</sequence>
<feature type="compositionally biased region" description="Polar residues" evidence="1">
    <location>
        <begin position="60"/>
        <end position="71"/>
    </location>
</feature>
<evidence type="ECO:0000313" key="3">
    <source>
        <dbReference type="Proteomes" id="UP000297777"/>
    </source>
</evidence>
<feature type="region of interest" description="Disordered" evidence="1">
    <location>
        <begin position="57"/>
        <end position="106"/>
    </location>
</feature>
<evidence type="ECO:0000256" key="1">
    <source>
        <dbReference type="SAM" id="MobiDB-lite"/>
    </source>
</evidence>
<accession>A0A4Z1F0T1</accession>
<gene>
    <name evidence="2" type="ORF">BTUL_0012g01200</name>
</gene>
<reference evidence="2 3" key="1">
    <citation type="submission" date="2017-12" db="EMBL/GenBank/DDBJ databases">
        <title>Comparative genomics of Botrytis spp.</title>
        <authorList>
            <person name="Valero-Jimenez C.A."/>
            <person name="Tapia P."/>
            <person name="Veloso J."/>
            <person name="Silva-Moreno E."/>
            <person name="Staats M."/>
            <person name="Valdes J.H."/>
            <person name="Van Kan J.A.L."/>
        </authorList>
    </citation>
    <scope>NUCLEOTIDE SEQUENCE [LARGE SCALE GENOMIC DNA]</scope>
    <source>
        <strain evidence="2 3">Bt9001</strain>
    </source>
</reference>
<keyword evidence="3" id="KW-1185">Reference proteome</keyword>